<keyword evidence="1" id="KW-0812">Transmembrane</keyword>
<dbReference type="InParanoid" id="A0A371RF18"/>
<organism evidence="2 3">
    <name type="scientific">Parvularcula marina</name>
    <dbReference type="NCBI Taxonomy" id="2292771"/>
    <lineage>
        <taxon>Bacteria</taxon>
        <taxon>Pseudomonadati</taxon>
        <taxon>Pseudomonadota</taxon>
        <taxon>Alphaproteobacteria</taxon>
        <taxon>Parvularculales</taxon>
        <taxon>Parvularculaceae</taxon>
        <taxon>Parvularcula</taxon>
    </lineage>
</organism>
<dbReference type="AlphaFoldDB" id="A0A371RF18"/>
<dbReference type="PANTHER" id="PTHR41795:SF1">
    <property type="entry name" value="EXOPOLYSACCHARIDE SYNTHESIS PROTEIN"/>
    <property type="match status" value="1"/>
</dbReference>
<accession>A0A371RF18</accession>
<comment type="caution">
    <text evidence="2">The sequence shown here is derived from an EMBL/GenBank/DDBJ whole genome shotgun (WGS) entry which is preliminary data.</text>
</comment>
<protein>
    <submittedName>
        <fullName evidence="2">Exopolysaccharide biosynthesis protein</fullName>
    </submittedName>
</protein>
<dbReference type="PIRSF" id="PIRSF033239">
    <property type="entry name" value="ExoD"/>
    <property type="match status" value="1"/>
</dbReference>
<feature type="transmembrane region" description="Helical" evidence="1">
    <location>
        <begin position="174"/>
        <end position="194"/>
    </location>
</feature>
<dbReference type="OrthoDB" id="7949130at2"/>
<dbReference type="Pfam" id="PF06055">
    <property type="entry name" value="ExoD"/>
    <property type="match status" value="1"/>
</dbReference>
<reference evidence="2 3" key="1">
    <citation type="submission" date="2018-08" db="EMBL/GenBank/DDBJ databases">
        <title>Parvularcula sp. SM1705, isolated from surface water of the South Sea China.</title>
        <authorList>
            <person name="Sun L."/>
        </authorList>
    </citation>
    <scope>NUCLEOTIDE SEQUENCE [LARGE SCALE GENOMIC DNA]</scope>
    <source>
        <strain evidence="2 3">SM1705</strain>
    </source>
</reference>
<evidence type="ECO:0000313" key="3">
    <source>
        <dbReference type="Proteomes" id="UP000264589"/>
    </source>
</evidence>
<feature type="transmembrane region" description="Helical" evidence="1">
    <location>
        <begin position="127"/>
        <end position="143"/>
    </location>
</feature>
<name>A0A371RF18_9PROT</name>
<evidence type="ECO:0000313" key="2">
    <source>
        <dbReference type="EMBL" id="RFB04046.1"/>
    </source>
</evidence>
<keyword evidence="1" id="KW-0472">Membrane</keyword>
<dbReference type="RefSeq" id="WP_116390674.1">
    <property type="nucleotide sequence ID" value="NZ_QUQO01000001.1"/>
</dbReference>
<proteinExistence type="predicted"/>
<keyword evidence="3" id="KW-1185">Reference proteome</keyword>
<dbReference type="InterPro" id="IPR010331">
    <property type="entry name" value="ExoD"/>
</dbReference>
<gene>
    <name evidence="2" type="ORF">DX908_01355</name>
</gene>
<dbReference type="EMBL" id="QUQO01000001">
    <property type="protein sequence ID" value="RFB04046.1"/>
    <property type="molecule type" value="Genomic_DNA"/>
</dbReference>
<keyword evidence="1" id="KW-1133">Transmembrane helix</keyword>
<evidence type="ECO:0000256" key="1">
    <source>
        <dbReference type="SAM" id="Phobius"/>
    </source>
</evidence>
<dbReference type="Proteomes" id="UP000264589">
    <property type="component" value="Unassembled WGS sequence"/>
</dbReference>
<dbReference type="PANTHER" id="PTHR41795">
    <property type="entry name" value="EXOPOLYSACCHARIDE SYNTHESIS PROTEIN"/>
    <property type="match status" value="1"/>
</dbReference>
<sequence>MADTIESVGALLDALERRHENERKVSIGWLFDQLGDRTYGPALLLPALIEISPIGGIPGVPTFLAGLIILFSVQILMGQRHLWLPGFVQRRRISHDRLMQASRALRPVARRLDNWFHGRLEWFTQSGWDRVVALICILFALTVPPLEFIPFASTIPMAAIALFGLSLLLRDGALVLAGLTLAIAGIAAGSYFLMR</sequence>